<dbReference type="OrthoDB" id="10017443at2759"/>
<dbReference type="GO" id="GO:0016020">
    <property type="term" value="C:membrane"/>
    <property type="evidence" value="ECO:0007669"/>
    <property type="project" value="UniProtKB-SubCell"/>
</dbReference>
<dbReference type="InterPro" id="IPR018795">
    <property type="entry name" value="K2013-like"/>
</dbReference>
<keyword evidence="10" id="KW-1185">Reference proteome</keyword>
<dbReference type="Pfam" id="PF10222">
    <property type="entry name" value="DUF2152"/>
    <property type="match status" value="1"/>
</dbReference>
<organism evidence="8">
    <name type="scientific">Sarcoptes scabiei</name>
    <name type="common">Itch mite</name>
    <name type="synonym">Acarus scabiei</name>
    <dbReference type="NCBI Taxonomy" id="52283"/>
    <lineage>
        <taxon>Eukaryota</taxon>
        <taxon>Metazoa</taxon>
        <taxon>Ecdysozoa</taxon>
        <taxon>Arthropoda</taxon>
        <taxon>Chelicerata</taxon>
        <taxon>Arachnida</taxon>
        <taxon>Acari</taxon>
        <taxon>Acariformes</taxon>
        <taxon>Sarcoptiformes</taxon>
        <taxon>Astigmata</taxon>
        <taxon>Psoroptidia</taxon>
        <taxon>Sarcoptoidea</taxon>
        <taxon>Sarcoptidae</taxon>
        <taxon>Sarcoptinae</taxon>
        <taxon>Sarcoptes</taxon>
    </lineage>
</organism>
<reference evidence="9" key="3">
    <citation type="submission" date="2022-06" db="UniProtKB">
        <authorList>
            <consortium name="EnsemblMetazoa"/>
        </authorList>
    </citation>
    <scope>IDENTIFICATION</scope>
</reference>
<dbReference type="PANTHER" id="PTHR31386">
    <property type="entry name" value="UNCHARACTERIZED PROTEIN KIAA2013"/>
    <property type="match status" value="1"/>
</dbReference>
<dbReference type="EMBL" id="WVUK01000052">
    <property type="protein sequence ID" value="KAF7494771.1"/>
    <property type="molecule type" value="Genomic_DNA"/>
</dbReference>
<evidence type="ECO:0000313" key="10">
    <source>
        <dbReference type="Proteomes" id="UP000070412"/>
    </source>
</evidence>
<keyword evidence="4 7" id="KW-1133">Transmembrane helix</keyword>
<dbReference type="PANTHER" id="PTHR31386:SF2">
    <property type="entry name" value="SIMILAR TO RIKEN CDNA 2510039O18"/>
    <property type="match status" value="1"/>
</dbReference>
<keyword evidence="5 7" id="KW-0472">Membrane</keyword>
<dbReference type="EnsemblMetazoa" id="SSS_19s_mrna">
    <property type="protein sequence ID" value="KAF7494771.1"/>
    <property type="gene ID" value="SSS_19"/>
</dbReference>
<keyword evidence="3" id="KW-0732">Signal</keyword>
<comment type="subcellular location">
    <subcellularLocation>
        <location evidence="1">Membrane</location>
        <topology evidence="1">Single-pass type I membrane protein</topology>
    </subcellularLocation>
</comment>
<evidence type="ECO:0000256" key="6">
    <source>
        <dbReference type="ARBA" id="ARBA00023180"/>
    </source>
</evidence>
<accession>A0A834RDU2</accession>
<evidence type="ECO:0000313" key="9">
    <source>
        <dbReference type="EnsemblMetazoa" id="KAF7494771.1"/>
    </source>
</evidence>
<evidence type="ECO:0000256" key="1">
    <source>
        <dbReference type="ARBA" id="ARBA00004479"/>
    </source>
</evidence>
<evidence type="ECO:0000256" key="3">
    <source>
        <dbReference type="ARBA" id="ARBA00022729"/>
    </source>
</evidence>
<reference evidence="10" key="1">
    <citation type="journal article" date="2020" name="PLoS Negl. Trop. Dis.">
        <title>High-quality nuclear genome for Sarcoptes scabiei-A critical resource for a neglected parasite.</title>
        <authorList>
            <person name="Korhonen P.K."/>
            <person name="Gasser R.B."/>
            <person name="Ma G."/>
            <person name="Wang T."/>
            <person name="Stroehlein A.J."/>
            <person name="Young N.D."/>
            <person name="Ang C.S."/>
            <person name="Fernando D.D."/>
            <person name="Lu H.C."/>
            <person name="Taylor S."/>
            <person name="Reynolds S.L."/>
            <person name="Mofiz E."/>
            <person name="Najaraj S.H."/>
            <person name="Gowda H."/>
            <person name="Madugundu A."/>
            <person name="Renuse S."/>
            <person name="Holt D."/>
            <person name="Pandey A."/>
            <person name="Papenfuss A.T."/>
            <person name="Fischer K."/>
        </authorList>
    </citation>
    <scope>NUCLEOTIDE SEQUENCE [LARGE SCALE GENOMIC DNA]</scope>
</reference>
<keyword evidence="2 7" id="KW-0812">Transmembrane</keyword>
<protein>
    <submittedName>
        <fullName evidence="8 9">Uncharacterized protein</fullName>
    </submittedName>
</protein>
<name>A0A834RDU2_SARSC</name>
<dbReference type="Proteomes" id="UP000070412">
    <property type="component" value="Unassembled WGS sequence"/>
</dbReference>
<feature type="transmembrane region" description="Helical" evidence="7">
    <location>
        <begin position="51"/>
        <end position="68"/>
    </location>
</feature>
<proteinExistence type="predicted"/>
<keyword evidence="6" id="KW-0325">Glycoprotein</keyword>
<evidence type="ECO:0000256" key="7">
    <source>
        <dbReference type="SAM" id="Phobius"/>
    </source>
</evidence>
<feature type="transmembrane region" description="Helical" evidence="7">
    <location>
        <begin position="646"/>
        <end position="667"/>
    </location>
</feature>
<sequence length="691" mass="79899">MQKLAEDCGEFSMRCFSLSLKMSVREFFDLFNYRRLKRHDKSYFFLKKRSILMFCLFCIITYLLLYVFRKFSAKNPKQEDLSIQCIERFLQTYHSEIEESDSSFWVSDSFAQHTLLEPSPTLGSIEPDISEISKNSFVPLVGNGKFAVNLLDTVMDSINERFFIKGRRIVDFPLPFDPIITIGQFGFHSKTAFVARYRKGTVEKITCTNYGGGIISIHETFSAHRLIPILFTQTIRILNPTNTPLILNLARKGWFSKSYGPSKSISISTKDHQDYSMLVAPVQIQKRNSVKSNVLTRAIAIAYPSLHNSLEVHPNNRYSFTVNTFINYTQPFQKESDLQAAIPDLKVILRESVKKLINFADTSLQQYHEFSWEHLWSSGFSISHSHAPKIVNGYQINATIYYMLSQRPMILPKKSNSLVENLSNDLFNSVNLETATLNRTYKPDRCYHGHSTFFAPRLWSRLDSIKELHRVIALWFLTLEKQSCDHLIQSSANDVLQAVLLSLVGLRFTPKHLEFHSHPSDLQRSFLARNLLYDEHNAFNISVNINDDNKALILVSLDRKDVNVEYYACDAGCLDAPVHLTSKPIEFPVKLTEPLTPLLYITSDREHLKELKDSIHVKEISEAPPHEHHTLALHRYGHSFGGLSNFFWISIIILIIVFHLFLGKLIYNEYFKWNNLPYERSPYRNIGRYSM</sequence>
<evidence type="ECO:0000256" key="4">
    <source>
        <dbReference type="ARBA" id="ARBA00022989"/>
    </source>
</evidence>
<gene>
    <name evidence="8" type="primary">SSS_19g</name>
    <name evidence="8" type="ORF">SSS_19</name>
</gene>
<evidence type="ECO:0000256" key="5">
    <source>
        <dbReference type="ARBA" id="ARBA00023136"/>
    </source>
</evidence>
<evidence type="ECO:0000313" key="8">
    <source>
        <dbReference type="EMBL" id="KAF7494771.1"/>
    </source>
</evidence>
<evidence type="ECO:0000256" key="2">
    <source>
        <dbReference type="ARBA" id="ARBA00022692"/>
    </source>
</evidence>
<dbReference type="AlphaFoldDB" id="A0A834RDU2"/>
<reference evidence="8" key="2">
    <citation type="submission" date="2020-01" db="EMBL/GenBank/DDBJ databases">
        <authorList>
            <person name="Korhonen P.K.K."/>
            <person name="Guangxu M.G."/>
            <person name="Wang T.W."/>
            <person name="Stroehlein A.J.S."/>
            <person name="Young N.D."/>
            <person name="Ang C.-S.A."/>
            <person name="Fernando D.W.F."/>
            <person name="Lu H.L."/>
            <person name="Taylor S.T."/>
            <person name="Ehtesham M.E.M."/>
            <person name="Najaraj S.H.N."/>
            <person name="Harsha G.H.G."/>
            <person name="Madugundu A.M."/>
            <person name="Renuse S.R."/>
            <person name="Holt D.H."/>
            <person name="Pandey A.P."/>
            <person name="Papenfuss A.P."/>
            <person name="Gasser R.B.G."/>
            <person name="Fischer K.F."/>
        </authorList>
    </citation>
    <scope>NUCLEOTIDE SEQUENCE</scope>
    <source>
        <strain evidence="8">SSS_KF_BRIS2020</strain>
    </source>
</reference>